<gene>
    <name evidence="1" type="ORF">EI684_08545</name>
</gene>
<evidence type="ECO:0000313" key="1">
    <source>
        <dbReference type="EMBL" id="RRR73605.1"/>
    </source>
</evidence>
<organism evidence="1 2">
    <name type="scientific">Candidatus Viridilinea halotolerans</name>
    <dbReference type="NCBI Taxonomy" id="2491704"/>
    <lineage>
        <taxon>Bacteria</taxon>
        <taxon>Bacillati</taxon>
        <taxon>Chloroflexota</taxon>
        <taxon>Chloroflexia</taxon>
        <taxon>Chloroflexales</taxon>
        <taxon>Chloroflexineae</taxon>
        <taxon>Oscillochloridaceae</taxon>
        <taxon>Candidatus Viridilinea</taxon>
    </lineage>
</organism>
<dbReference type="EMBL" id="RSAS01000329">
    <property type="protein sequence ID" value="RRR73605.1"/>
    <property type="molecule type" value="Genomic_DNA"/>
</dbReference>
<comment type="caution">
    <text evidence="1">The sequence shown here is derived from an EMBL/GenBank/DDBJ whole genome shotgun (WGS) entry which is preliminary data.</text>
</comment>
<evidence type="ECO:0000313" key="2">
    <source>
        <dbReference type="Proteomes" id="UP000280307"/>
    </source>
</evidence>
<feature type="non-terminal residue" evidence="1">
    <location>
        <position position="156"/>
    </location>
</feature>
<sequence length="156" mass="16785">MIEVKPWATLCPWANVFRRILLARKSLGLTGGGAGASTSWLRQAQPPRHRATAPPRRWLSLSKPSGAAQSFFAQLRFCASGASALLRFCASALLFLCASVPLRFCSSVPLFLCASALLRFCSSVPLRFCASVPLFLCASVPLFLCSSVPLFLCSSV</sequence>
<protein>
    <submittedName>
        <fullName evidence="1">Uncharacterized protein</fullName>
    </submittedName>
</protein>
<reference evidence="1 2" key="1">
    <citation type="submission" date="2018-12" db="EMBL/GenBank/DDBJ databases">
        <title>Genome Sequence of Candidatus Viridilinea halotolerans isolated from saline sulfide-rich spring.</title>
        <authorList>
            <person name="Grouzdev D.S."/>
            <person name="Burganskaya E.I."/>
            <person name="Krutkina M.S."/>
            <person name="Sukhacheva M.V."/>
            <person name="Gorlenko V.M."/>
        </authorList>
    </citation>
    <scope>NUCLEOTIDE SEQUENCE [LARGE SCALE GENOMIC DNA]</scope>
    <source>
        <strain evidence="1">Chok-6</strain>
    </source>
</reference>
<name>A0A426U236_9CHLR</name>
<proteinExistence type="predicted"/>
<dbReference type="AlphaFoldDB" id="A0A426U236"/>
<dbReference type="Proteomes" id="UP000280307">
    <property type="component" value="Unassembled WGS sequence"/>
</dbReference>
<accession>A0A426U236</accession>